<dbReference type="AlphaFoldDB" id="A0A6N7RSI9"/>
<evidence type="ECO:0000256" key="1">
    <source>
        <dbReference type="SAM" id="Phobius"/>
    </source>
</evidence>
<proteinExistence type="predicted"/>
<keyword evidence="3" id="KW-1185">Reference proteome</keyword>
<accession>A0A6N7RSI9</accession>
<dbReference type="InterPro" id="IPR019277">
    <property type="entry name" value="DUF2304"/>
</dbReference>
<gene>
    <name evidence="2" type="ORF">GJG86_14395</name>
</gene>
<feature type="transmembrane region" description="Helical" evidence="1">
    <location>
        <begin position="35"/>
        <end position="54"/>
    </location>
</feature>
<protein>
    <submittedName>
        <fullName evidence="2">DUF2304 family protein</fullName>
    </submittedName>
</protein>
<organism evidence="2 3">
    <name type="scientific">Eggerthella guodeyinii</name>
    <dbReference type="NCBI Taxonomy" id="2690837"/>
    <lineage>
        <taxon>Bacteria</taxon>
        <taxon>Bacillati</taxon>
        <taxon>Actinomycetota</taxon>
        <taxon>Coriobacteriia</taxon>
        <taxon>Eggerthellales</taxon>
        <taxon>Eggerthellaceae</taxon>
        <taxon>Eggerthella</taxon>
    </lineage>
</organism>
<reference evidence="3" key="1">
    <citation type="submission" date="2019-08" db="EMBL/GenBank/DDBJ databases">
        <title>Arthrobacter sp. nov., isolated from plateau pika and Tibetan wild ass.</title>
        <authorList>
            <person name="Ge Y."/>
        </authorList>
    </citation>
    <scope>NUCLEOTIDE SEQUENCE [LARGE SCALE GENOMIC DNA]</scope>
    <source>
        <strain evidence="3">HF-4214</strain>
    </source>
</reference>
<keyword evidence="1" id="KW-0812">Transmembrane</keyword>
<dbReference type="EMBL" id="VTFY01000013">
    <property type="protein sequence ID" value="MRX83670.1"/>
    <property type="molecule type" value="Genomic_DNA"/>
</dbReference>
<sequence>MIVLQIVAIILCMIFLVYVARLVAHERLLLKYSLLWMALAIVILLCAIFPQPLYDFAHLFGFENPSNFIFFIGLFFLLAIALSLSSIASKQAIKIKNLVQEQALLAKRIDQIESVRPENVDSSSRPE</sequence>
<name>A0A6N7RSI9_9ACTN</name>
<dbReference type="Proteomes" id="UP000438093">
    <property type="component" value="Unassembled WGS sequence"/>
</dbReference>
<evidence type="ECO:0000313" key="2">
    <source>
        <dbReference type="EMBL" id="MRX83670.1"/>
    </source>
</evidence>
<feature type="transmembrane region" description="Helical" evidence="1">
    <location>
        <begin position="6"/>
        <end position="23"/>
    </location>
</feature>
<dbReference type="RefSeq" id="WP_154334468.1">
    <property type="nucleotide sequence ID" value="NZ_VTFY01000013.1"/>
</dbReference>
<comment type="caution">
    <text evidence="2">The sequence shown here is derived from an EMBL/GenBank/DDBJ whole genome shotgun (WGS) entry which is preliminary data.</text>
</comment>
<keyword evidence="1" id="KW-0472">Membrane</keyword>
<feature type="transmembrane region" description="Helical" evidence="1">
    <location>
        <begin position="66"/>
        <end position="88"/>
    </location>
</feature>
<dbReference type="Pfam" id="PF10066">
    <property type="entry name" value="DUF2304"/>
    <property type="match status" value="1"/>
</dbReference>
<evidence type="ECO:0000313" key="3">
    <source>
        <dbReference type="Proteomes" id="UP000438093"/>
    </source>
</evidence>
<keyword evidence="1" id="KW-1133">Transmembrane helix</keyword>